<dbReference type="AlphaFoldDB" id="A0ABD2XJZ3"/>
<keyword evidence="2" id="KW-1185">Reference proteome</keyword>
<gene>
    <name evidence="1" type="ORF">TKK_001982</name>
</gene>
<comment type="caution">
    <text evidence="1">The sequence shown here is derived from an EMBL/GenBank/DDBJ whole genome shotgun (WGS) entry which is preliminary data.</text>
</comment>
<evidence type="ECO:0000313" key="1">
    <source>
        <dbReference type="EMBL" id="KAL3405607.1"/>
    </source>
</evidence>
<dbReference type="SUPFAM" id="SSF52317">
    <property type="entry name" value="Class I glutamine amidotransferase-like"/>
    <property type="match status" value="1"/>
</dbReference>
<organism evidence="1 2">
    <name type="scientific">Trichogramma kaykai</name>
    <dbReference type="NCBI Taxonomy" id="54128"/>
    <lineage>
        <taxon>Eukaryota</taxon>
        <taxon>Metazoa</taxon>
        <taxon>Ecdysozoa</taxon>
        <taxon>Arthropoda</taxon>
        <taxon>Hexapoda</taxon>
        <taxon>Insecta</taxon>
        <taxon>Pterygota</taxon>
        <taxon>Neoptera</taxon>
        <taxon>Endopterygota</taxon>
        <taxon>Hymenoptera</taxon>
        <taxon>Apocrita</taxon>
        <taxon>Proctotrupomorpha</taxon>
        <taxon>Chalcidoidea</taxon>
        <taxon>Trichogrammatidae</taxon>
        <taxon>Trichogramma</taxon>
    </lineage>
</organism>
<dbReference type="EMBL" id="JBJJXI010000020">
    <property type="protein sequence ID" value="KAL3405607.1"/>
    <property type="molecule type" value="Genomic_DNA"/>
</dbReference>
<name>A0ABD2XJZ3_9HYME</name>
<dbReference type="PANTHER" id="PTHR10224:SF12">
    <property type="entry name" value="GLYOXALASE ELBB"/>
    <property type="match status" value="1"/>
</dbReference>
<sequence>MLSRFSSLRFVAANVSKLAATRTTTPVASNPLLHTSAARNDTPKRPAEIKKPVTTESDMKKIDRIMDADYNPNVPERYVAVALAGCGRYDGTYPLEAMSLAISLQRHNFTAHFYAGQYAVPSIDHLTGRPFLVTELREAPRWAWSDAARLIDENSIYDLSDLANPENCRQYCGLFIPGGQGIGLKEFRHRVEEAVYRYSAANKPIATVSNGSILVTPILSGVRVTMGATRKERARVRSPHLDHKFGEYAIIESASSLEVVHCDRYNVFSTPGHYGCGATLWDVHRGIERLVKAVKADIDERETPAGW</sequence>
<protein>
    <recommendedName>
        <fullName evidence="3">DJ-1/PfpI domain-containing protein</fullName>
    </recommendedName>
</protein>
<evidence type="ECO:0008006" key="3">
    <source>
        <dbReference type="Google" id="ProtNLM"/>
    </source>
</evidence>
<reference evidence="1 2" key="1">
    <citation type="journal article" date="2024" name="bioRxiv">
        <title>A reference genome for Trichogramma kaykai: A tiny desert-dwelling parasitoid wasp with competing sex-ratio distorters.</title>
        <authorList>
            <person name="Culotta J."/>
            <person name="Lindsey A.R."/>
        </authorList>
    </citation>
    <scope>NUCLEOTIDE SEQUENCE [LARGE SCALE GENOMIC DNA]</scope>
    <source>
        <strain evidence="1 2">KSX58</strain>
    </source>
</reference>
<dbReference type="PANTHER" id="PTHR10224">
    <property type="entry name" value="ES1 PROTEIN HOMOLOG, MITOCHONDRIAL"/>
    <property type="match status" value="1"/>
</dbReference>
<dbReference type="Gene3D" id="3.40.50.880">
    <property type="match status" value="1"/>
</dbReference>
<evidence type="ECO:0000313" key="2">
    <source>
        <dbReference type="Proteomes" id="UP001627154"/>
    </source>
</evidence>
<dbReference type="Proteomes" id="UP001627154">
    <property type="component" value="Unassembled WGS sequence"/>
</dbReference>
<proteinExistence type="predicted"/>
<dbReference type="InterPro" id="IPR029062">
    <property type="entry name" value="Class_I_gatase-like"/>
</dbReference>
<accession>A0ABD2XJZ3</accession>